<name>A0A4R7S4W7_9BACT</name>
<reference evidence="2 3" key="1">
    <citation type="submission" date="2019-03" db="EMBL/GenBank/DDBJ databases">
        <title>Genomic Encyclopedia of Archaeal and Bacterial Type Strains, Phase II (KMG-II): from individual species to whole genera.</title>
        <authorList>
            <person name="Goeker M."/>
        </authorList>
    </citation>
    <scope>NUCLEOTIDE SEQUENCE [LARGE SCALE GENOMIC DNA]</scope>
    <source>
        <strain evidence="2 3">ATCC 25309</strain>
    </source>
</reference>
<dbReference type="AlphaFoldDB" id="A0A4R7S4W7"/>
<feature type="coiled-coil region" evidence="1">
    <location>
        <begin position="286"/>
        <end position="358"/>
    </location>
</feature>
<dbReference type="Gene3D" id="1.10.287.1490">
    <property type="match status" value="1"/>
</dbReference>
<keyword evidence="3" id="KW-1185">Reference proteome</keyword>
<accession>A0A4R7S4W7</accession>
<dbReference type="Proteomes" id="UP000295662">
    <property type="component" value="Unassembled WGS sequence"/>
</dbReference>
<evidence type="ECO:0000313" key="2">
    <source>
        <dbReference type="EMBL" id="TDU73384.1"/>
    </source>
</evidence>
<organism evidence="2 3">
    <name type="scientific">Prosthecobacter fusiformis</name>
    <dbReference type="NCBI Taxonomy" id="48464"/>
    <lineage>
        <taxon>Bacteria</taxon>
        <taxon>Pseudomonadati</taxon>
        <taxon>Verrucomicrobiota</taxon>
        <taxon>Verrucomicrobiia</taxon>
        <taxon>Verrucomicrobiales</taxon>
        <taxon>Verrucomicrobiaceae</taxon>
        <taxon>Prosthecobacter</taxon>
    </lineage>
</organism>
<sequence length="391" mass="43115">MLDSRPDVRFTARMNSPVLLAAFTQVETLGAALLAALVTAGIARWLHGRSISQLTLQMEREKGNWQTAMEHEKAISAKQATLALKTLADAKAECAVVEERFALHREAAQRRENDSLARIGSLEADLATTRELAAKLPSTQARIGDLEKTLTAERGRIQALEQALSVTRTRAQEIEQKLDDTQSRFTQHQEKAQTREADLVQQLAEREQSLASDQARLSTVDEEISRLKENHTSYQTSAEARITSLQRQLAAAEAKSALVQKEFMSAVGVLPEPSAAAVAAPNDKRIIELEAKITQTEAEARKKAREDGYKIAELEYRLSEASEAAAKLKATEGQAAEIEKLLAEVKSLIAEKDMLTHDLETLKLVKAKSVEPVPEVMEQAFLIMDEPAKES</sequence>
<comment type="caution">
    <text evidence="2">The sequence shown here is derived from an EMBL/GenBank/DDBJ whole genome shotgun (WGS) entry which is preliminary data.</text>
</comment>
<feature type="coiled-coil region" evidence="1">
    <location>
        <begin position="143"/>
        <end position="262"/>
    </location>
</feature>
<proteinExistence type="predicted"/>
<keyword evidence="1" id="KW-0175">Coiled coil</keyword>
<gene>
    <name evidence="2" type="ORF">EI77_01854</name>
</gene>
<protein>
    <submittedName>
        <fullName evidence="2">Uncharacterized protein</fullName>
    </submittedName>
</protein>
<dbReference type="EMBL" id="SOCA01000002">
    <property type="protein sequence ID" value="TDU73384.1"/>
    <property type="molecule type" value="Genomic_DNA"/>
</dbReference>
<evidence type="ECO:0000313" key="3">
    <source>
        <dbReference type="Proteomes" id="UP000295662"/>
    </source>
</evidence>
<evidence type="ECO:0000256" key="1">
    <source>
        <dbReference type="SAM" id="Coils"/>
    </source>
</evidence>